<proteinExistence type="predicted"/>
<dbReference type="EMBL" id="NWUX01000024">
    <property type="protein sequence ID" value="PCF94061.1"/>
    <property type="molecule type" value="Genomic_DNA"/>
</dbReference>
<feature type="region of interest" description="Disordered" evidence="1">
    <location>
        <begin position="242"/>
        <end position="272"/>
    </location>
</feature>
<organism evidence="2 3">
    <name type="scientific">Vreelandella nigrificans</name>
    <dbReference type="NCBI Taxonomy" id="2042704"/>
    <lineage>
        <taxon>Bacteria</taxon>
        <taxon>Pseudomonadati</taxon>
        <taxon>Pseudomonadota</taxon>
        <taxon>Gammaproteobacteria</taxon>
        <taxon>Oceanospirillales</taxon>
        <taxon>Halomonadaceae</taxon>
        <taxon>Vreelandella</taxon>
    </lineage>
</organism>
<feature type="compositionally biased region" description="Basic and acidic residues" evidence="1">
    <location>
        <begin position="439"/>
        <end position="460"/>
    </location>
</feature>
<keyword evidence="3" id="KW-1185">Reference proteome</keyword>
<name>A0A2A4HIY9_9GAMM</name>
<gene>
    <name evidence="2" type="ORF">CPA45_18965</name>
</gene>
<reference evidence="3" key="1">
    <citation type="submission" date="2017-09" db="EMBL/GenBank/DDBJ databases">
        <authorList>
            <person name="Cho G.-S."/>
            <person name="Oguntoyinbo F.A."/>
            <person name="Cnockaert M."/>
            <person name="Kabisch J."/>
            <person name="Neve H."/>
            <person name="Bockelmann W."/>
            <person name="Wenning M."/>
            <person name="Franz C.M."/>
            <person name="Vandamme P."/>
        </authorList>
    </citation>
    <scope>NUCLEOTIDE SEQUENCE [LARGE SCALE GENOMIC DNA]</scope>
    <source>
        <strain evidence="3">MBT G8648</strain>
    </source>
</reference>
<sequence>MSRIEDWEILIGRAASTMTQRRGNHASAFEQGNDDPTDGLLFLGNVHETVPRGLLLDRRLGAVDVLGWQMIRMLCNADRTTAFPSYDDLQPLLRSSIGTQASRGTVARVMAILRLTRWLSLSHRARHETNGRVIGNVYVLHDEPVNPADASILDREYFKFVEMSLRHNHRAVREVAEAVRIDLLKQGYAIEDNTDRNTRQVTTASRSIDDRLNHRAQRFQEMQHKGESGQFSNDLPQFSRRTQSKNKDLPLSSPSELSQFSTRTTPSSSRELSLKSSAYRLVPLANSALTTVRSSYNNLRTCKGSQSSEERKLFWSDKLEIPSGERHSILHSIEKLPFDLQQAVLDETAGKVAVGKSSSPMGLLHTLIKRAAAGEFRPTKHAQQQAERRGERYIQDASEQENPVSRPDRSQPASAQSSQASKPAVSPEAQQQAKQTARAAREMMMKAVGLKRDDVPPSLR</sequence>
<dbReference type="AlphaFoldDB" id="A0A2A4HIY9"/>
<feature type="compositionally biased region" description="Polar residues" evidence="1">
    <location>
        <begin position="252"/>
        <end position="266"/>
    </location>
</feature>
<evidence type="ECO:0000313" key="3">
    <source>
        <dbReference type="Proteomes" id="UP000218677"/>
    </source>
</evidence>
<comment type="caution">
    <text evidence="2">The sequence shown here is derived from an EMBL/GenBank/DDBJ whole genome shotgun (WGS) entry which is preliminary data.</text>
</comment>
<dbReference type="Proteomes" id="UP000218677">
    <property type="component" value="Unassembled WGS sequence"/>
</dbReference>
<accession>A0A2A4HIY9</accession>
<dbReference type="NCBIfam" id="NF040582">
    <property type="entry name" value="STY4528_fam"/>
    <property type="match status" value="1"/>
</dbReference>
<feature type="region of interest" description="Disordered" evidence="1">
    <location>
        <begin position="374"/>
        <end position="460"/>
    </location>
</feature>
<dbReference type="OrthoDB" id="8556561at2"/>
<dbReference type="InterPro" id="IPR047749">
    <property type="entry name" value="STY4528-like"/>
</dbReference>
<dbReference type="RefSeq" id="WP_096654262.1">
    <property type="nucleotide sequence ID" value="NZ_NWUX01000024.1"/>
</dbReference>
<evidence type="ECO:0000313" key="2">
    <source>
        <dbReference type="EMBL" id="PCF94061.1"/>
    </source>
</evidence>
<feature type="compositionally biased region" description="Low complexity" evidence="1">
    <location>
        <begin position="410"/>
        <end position="438"/>
    </location>
</feature>
<protein>
    <submittedName>
        <fullName evidence="2">Uncharacterized protein</fullName>
    </submittedName>
</protein>
<evidence type="ECO:0000256" key="1">
    <source>
        <dbReference type="SAM" id="MobiDB-lite"/>
    </source>
</evidence>